<accession>A0ABQ5KIT4</accession>
<proteinExistence type="predicted"/>
<dbReference type="EMBL" id="BQXS01009743">
    <property type="protein sequence ID" value="GKT31801.1"/>
    <property type="molecule type" value="Genomic_DNA"/>
</dbReference>
<protein>
    <submittedName>
        <fullName evidence="3">Uncharacterized protein</fullName>
    </submittedName>
</protein>
<dbReference type="InterPro" id="IPR032675">
    <property type="entry name" value="LRR_dom_sf"/>
</dbReference>
<dbReference type="Gene3D" id="3.80.10.10">
    <property type="entry name" value="Ribonuclease Inhibitor"/>
    <property type="match status" value="2"/>
</dbReference>
<name>A0ABQ5KIT4_9EUKA</name>
<evidence type="ECO:0000256" key="2">
    <source>
        <dbReference type="ARBA" id="ARBA00022737"/>
    </source>
</evidence>
<evidence type="ECO:0000313" key="4">
    <source>
        <dbReference type="Proteomes" id="UP001057375"/>
    </source>
</evidence>
<feature type="non-terminal residue" evidence="3">
    <location>
        <position position="740"/>
    </location>
</feature>
<comment type="caution">
    <text evidence="3">The sequence shown here is derived from an EMBL/GenBank/DDBJ whole genome shotgun (WGS) entry which is preliminary data.</text>
</comment>
<keyword evidence="1" id="KW-0433">Leucine-rich repeat</keyword>
<dbReference type="InterPro" id="IPR050836">
    <property type="entry name" value="SDS22/Internalin_LRR"/>
</dbReference>
<feature type="non-terminal residue" evidence="3">
    <location>
        <position position="1"/>
    </location>
</feature>
<dbReference type="Proteomes" id="UP001057375">
    <property type="component" value="Unassembled WGS sequence"/>
</dbReference>
<dbReference type="PANTHER" id="PTHR46652">
    <property type="entry name" value="LEUCINE-RICH REPEAT AND IQ DOMAIN-CONTAINING PROTEIN 1-RELATED"/>
    <property type="match status" value="1"/>
</dbReference>
<evidence type="ECO:0000313" key="3">
    <source>
        <dbReference type="EMBL" id="GKT31801.1"/>
    </source>
</evidence>
<gene>
    <name evidence="3" type="ORF">ADUPG1_006150</name>
</gene>
<keyword evidence="4" id="KW-1185">Reference proteome</keyword>
<keyword evidence="2" id="KW-0677">Repeat</keyword>
<reference evidence="3" key="1">
    <citation type="submission" date="2022-03" db="EMBL/GenBank/DDBJ databases">
        <title>Draft genome sequence of Aduncisulcus paluster, a free-living microaerophilic Fornicata.</title>
        <authorList>
            <person name="Yuyama I."/>
            <person name="Kume K."/>
            <person name="Tamura T."/>
            <person name="Inagaki Y."/>
            <person name="Hashimoto T."/>
        </authorList>
    </citation>
    <scope>NUCLEOTIDE SEQUENCE</scope>
    <source>
        <strain evidence="3">NY0171</strain>
    </source>
</reference>
<dbReference type="SUPFAM" id="SSF52058">
    <property type="entry name" value="L domain-like"/>
    <property type="match status" value="2"/>
</dbReference>
<evidence type="ECO:0000256" key="1">
    <source>
        <dbReference type="ARBA" id="ARBA00022614"/>
    </source>
</evidence>
<organism evidence="3 4">
    <name type="scientific">Aduncisulcus paluster</name>
    <dbReference type="NCBI Taxonomy" id="2918883"/>
    <lineage>
        <taxon>Eukaryota</taxon>
        <taxon>Metamonada</taxon>
        <taxon>Carpediemonas-like organisms</taxon>
        <taxon>Aduncisulcus</taxon>
    </lineage>
</organism>
<dbReference type="PANTHER" id="PTHR46652:SF3">
    <property type="entry name" value="LEUCINE-RICH REPEAT-CONTAINING PROTEIN 9"/>
    <property type="match status" value="1"/>
</dbReference>
<sequence>GTLSNLETIKFLDCHVSDLSPLYHLSSLTSVHGTGNNICVGSAETIETIKLKFVSHASLTLDLWTTLSTDQACECSSADLGTTPIADNLICSETKHWSNTWYVVCASDSFTSYTSAEDFTCISPANGDGTFGCTGGCEYGYECRYDSTSNSTSCQQVIVDDILHDVIYSLFGGSDLHCDTTDQTFSVASLKTLISVEDEDGNVSPEINTNYLEDLVSNFSGIEHVGFITKMQFYNLDISETKDLEPLSTLSNLNYLFLYDSILADLVDPFDLPDFTGLSSLETLFLQNMPLTLPSDRYVLPSTIKELGIYNSPTVQAGFDKNVGYDYLSSLEYLQFGGENNLITSIESLSENQLSTIIGFYFDDYPIYDGFNDVISEMTSLINVRLANCNLLTIPDLSNSATTLTYLSIYSNPDITSLVSLAEMGLYSLQTIILFSCSISDISPLYDFPSLSGISIINNKICSGTNSSSDLIAKFTQSSVRIFTGSQTCECSSDSTAIGYTDTPITDNIVCSETVPGSGSWHYVCSSHSIASYTSVDTFECLAPLNTDGETYGCSGGCEYGYECRYVDELTQSASSCYPVIVDENLHAYVADMFVDSDGNPDYTHRTDSTPSLFSVASLRTISSSTLSNDGISLSNSDRFSLLDGIEHIRSLTSISLPYHNFVSANPLGSLHGLESLSLAHNMYGAPEDAGGNAIEGFSDLSFICSLHSLSTLTLSSVTSVSALPDTSECADTYTSLSSL</sequence>